<dbReference type="PRINTS" id="PR00354">
    <property type="entry name" value="7FE8SFRDOXIN"/>
</dbReference>
<sequence>MPHVITRHCVGTCDTVCAQVCPVECIHGPVPQATLRSVPAAERGVRFPGVQLYIDPDECIDCGACLQECPAQAIHMDCDVPLELRADIEANARFFGRRVR</sequence>
<keyword evidence="6 9" id="KW-0249">Electron transport</keyword>
<dbReference type="Pfam" id="PF00037">
    <property type="entry name" value="Fer4"/>
    <property type="match status" value="1"/>
</dbReference>
<dbReference type="Gene3D" id="3.30.70.20">
    <property type="match status" value="1"/>
</dbReference>
<dbReference type="InterPro" id="IPR017900">
    <property type="entry name" value="4Fe4S_Fe_S_CS"/>
</dbReference>
<evidence type="ECO:0000256" key="8">
    <source>
        <dbReference type="ARBA" id="ARBA00023014"/>
    </source>
</evidence>
<evidence type="ECO:0000256" key="9">
    <source>
        <dbReference type="RuleBase" id="RU365098"/>
    </source>
</evidence>
<reference evidence="11 12" key="1">
    <citation type="submission" date="2022-11" db="EMBL/GenBank/DDBJ databases">
        <title>Minimal conservation of predation-associated metabolite biosynthetic gene clusters underscores biosynthetic potential of Myxococcota including descriptions for ten novel species: Archangium lansinium sp. nov., Myxococcus landrumus sp. nov., Nannocystis bai.</title>
        <authorList>
            <person name="Ahearne A."/>
            <person name="Stevens C."/>
            <person name="Dowd S."/>
        </authorList>
    </citation>
    <scope>NUCLEOTIDE SEQUENCE [LARGE SCALE GENOMIC DNA]</scope>
    <source>
        <strain evidence="11 12">NCELM</strain>
    </source>
</reference>
<feature type="domain" description="4Fe-4S ferredoxin-type" evidence="10">
    <location>
        <begin position="1"/>
        <end position="32"/>
    </location>
</feature>
<dbReference type="Proteomes" id="UP001217838">
    <property type="component" value="Unassembled WGS sequence"/>
</dbReference>
<comment type="cofactor">
    <cofactor evidence="2 9">
        <name>[4Fe-4S] cluster</name>
        <dbReference type="ChEBI" id="CHEBI:49883"/>
    </cofactor>
</comment>
<gene>
    <name evidence="11" type="ORF">POL58_37900</name>
</gene>
<evidence type="ECO:0000256" key="4">
    <source>
        <dbReference type="ARBA" id="ARBA00022485"/>
    </source>
</evidence>
<keyword evidence="4 9" id="KW-0004">4Fe-4S</keyword>
<dbReference type="PROSITE" id="PS51379">
    <property type="entry name" value="4FE4S_FER_2"/>
    <property type="match status" value="2"/>
</dbReference>
<dbReference type="SUPFAM" id="SSF54862">
    <property type="entry name" value="4Fe-4S ferredoxins"/>
    <property type="match status" value="1"/>
</dbReference>
<keyword evidence="3 9" id="KW-0813">Transport</keyword>
<evidence type="ECO:0000313" key="12">
    <source>
        <dbReference type="Proteomes" id="UP001217838"/>
    </source>
</evidence>
<dbReference type="RefSeq" id="WP_272006842.1">
    <property type="nucleotide sequence ID" value="NZ_JAQNDN010000022.1"/>
</dbReference>
<dbReference type="InterPro" id="IPR050294">
    <property type="entry name" value="RnfB_subfamily"/>
</dbReference>
<comment type="caution">
    <text evidence="11">The sequence shown here is derived from an EMBL/GenBank/DDBJ whole genome shotgun (WGS) entry which is preliminary data.</text>
</comment>
<name>A0ABT5BKV3_9BACT</name>
<evidence type="ECO:0000256" key="6">
    <source>
        <dbReference type="ARBA" id="ARBA00022982"/>
    </source>
</evidence>
<dbReference type="PROSITE" id="PS00198">
    <property type="entry name" value="4FE4S_FER_1"/>
    <property type="match status" value="1"/>
</dbReference>
<keyword evidence="5 9" id="KW-0479">Metal-binding</keyword>
<evidence type="ECO:0000313" key="11">
    <source>
        <dbReference type="EMBL" id="MDC0673581.1"/>
    </source>
</evidence>
<feature type="domain" description="4Fe-4S ferredoxin-type" evidence="10">
    <location>
        <begin position="50"/>
        <end position="79"/>
    </location>
</feature>
<dbReference type="EMBL" id="JAQNDN010000022">
    <property type="protein sequence ID" value="MDC0673581.1"/>
    <property type="molecule type" value="Genomic_DNA"/>
</dbReference>
<dbReference type="InterPro" id="IPR000813">
    <property type="entry name" value="7Fe_ferredoxin"/>
</dbReference>
<evidence type="ECO:0000256" key="7">
    <source>
        <dbReference type="ARBA" id="ARBA00023004"/>
    </source>
</evidence>
<proteinExistence type="predicted"/>
<keyword evidence="8 9" id="KW-0411">Iron-sulfur</keyword>
<organism evidence="11 12">
    <name type="scientific">Nannocystis radixulma</name>
    <dbReference type="NCBI Taxonomy" id="2995305"/>
    <lineage>
        <taxon>Bacteria</taxon>
        <taxon>Pseudomonadati</taxon>
        <taxon>Myxococcota</taxon>
        <taxon>Polyangia</taxon>
        <taxon>Nannocystales</taxon>
        <taxon>Nannocystaceae</taxon>
        <taxon>Nannocystis</taxon>
    </lineage>
</organism>
<evidence type="ECO:0000256" key="1">
    <source>
        <dbReference type="ARBA" id="ARBA00001927"/>
    </source>
</evidence>
<keyword evidence="7 9" id="KW-0408">Iron</keyword>
<evidence type="ECO:0000256" key="2">
    <source>
        <dbReference type="ARBA" id="ARBA00001966"/>
    </source>
</evidence>
<accession>A0ABT5BKV3</accession>
<dbReference type="PANTHER" id="PTHR42859:SF2">
    <property type="entry name" value="FERREDOXIN"/>
    <property type="match status" value="1"/>
</dbReference>
<protein>
    <recommendedName>
        <fullName evidence="9">Ferredoxin</fullName>
    </recommendedName>
</protein>
<evidence type="ECO:0000256" key="5">
    <source>
        <dbReference type="ARBA" id="ARBA00022723"/>
    </source>
</evidence>
<dbReference type="PANTHER" id="PTHR42859">
    <property type="entry name" value="OXIDOREDUCTASE"/>
    <property type="match status" value="1"/>
</dbReference>
<comment type="function">
    <text evidence="9">Ferredoxins are iron-sulfur proteins that transfer electrons in a wide variety of metabolic reactions.</text>
</comment>
<dbReference type="InterPro" id="IPR017896">
    <property type="entry name" value="4Fe4S_Fe-S-bd"/>
</dbReference>
<evidence type="ECO:0000256" key="3">
    <source>
        <dbReference type="ARBA" id="ARBA00022448"/>
    </source>
</evidence>
<evidence type="ECO:0000259" key="10">
    <source>
        <dbReference type="PROSITE" id="PS51379"/>
    </source>
</evidence>
<comment type="cofactor">
    <cofactor evidence="1">
        <name>[3Fe-4S] cluster</name>
        <dbReference type="ChEBI" id="CHEBI:21137"/>
    </cofactor>
</comment>
<keyword evidence="12" id="KW-1185">Reference proteome</keyword>